<dbReference type="AlphaFoldDB" id="A0A8I2H4Q1"/>
<dbReference type="InterPro" id="IPR029066">
    <property type="entry name" value="PLP-binding_barrel"/>
</dbReference>
<evidence type="ECO:0000256" key="2">
    <source>
        <dbReference type="ARBA" id="ARBA00023239"/>
    </source>
</evidence>
<dbReference type="Gene3D" id="2.40.37.20">
    <property type="entry name" value="D-serine dehydratase-like domain"/>
    <property type="match status" value="1"/>
</dbReference>
<feature type="domain" description="D-serine dehydratase-like" evidence="3">
    <location>
        <begin position="296"/>
        <end position="395"/>
    </location>
</feature>
<dbReference type="GO" id="GO:0016829">
    <property type="term" value="F:lyase activity"/>
    <property type="evidence" value="ECO:0007669"/>
    <property type="project" value="UniProtKB-KW"/>
</dbReference>
<keyword evidence="7" id="KW-1185">Reference proteome</keyword>
<dbReference type="InterPro" id="IPR042208">
    <property type="entry name" value="D-ser_dehydrat-like_sf"/>
</dbReference>
<dbReference type="EMBL" id="CP137579">
    <property type="protein sequence ID" value="WOX30603.1"/>
    <property type="molecule type" value="Genomic_DNA"/>
</dbReference>
<dbReference type="Proteomes" id="UP000646877">
    <property type="component" value="Unassembled WGS sequence"/>
</dbReference>
<accession>A0A8I2H4Q1</accession>
<evidence type="ECO:0000313" key="6">
    <source>
        <dbReference type="Proteomes" id="UP000646877"/>
    </source>
</evidence>
<name>A0A8I2H4Q1_9GAMM</name>
<dbReference type="PANTHER" id="PTHR28004:SF8">
    <property type="entry name" value="D-SERINE DEAMINASE"/>
    <property type="match status" value="1"/>
</dbReference>
<protein>
    <submittedName>
        <fullName evidence="4">Amino acid deaminase</fullName>
    </submittedName>
</protein>
<dbReference type="PANTHER" id="PTHR28004">
    <property type="entry name" value="ZGC:162816-RELATED"/>
    <property type="match status" value="1"/>
</dbReference>
<keyword evidence="2" id="KW-0456">Lyase</keyword>
<dbReference type="Pfam" id="PF01168">
    <property type="entry name" value="Ala_racemase_N"/>
    <property type="match status" value="1"/>
</dbReference>
<dbReference type="SMART" id="SM01119">
    <property type="entry name" value="D-ser_dehydrat"/>
    <property type="match status" value="1"/>
</dbReference>
<dbReference type="Proteomes" id="UP001304419">
    <property type="component" value="Chromosome 2"/>
</dbReference>
<reference evidence="4" key="1">
    <citation type="submission" date="2019-10" db="EMBL/GenBank/DDBJ databases">
        <authorList>
            <person name="Paulsen S."/>
        </authorList>
    </citation>
    <scope>NUCLEOTIDE SEQUENCE</scope>
    <source>
        <strain evidence="4">LMG 19692</strain>
    </source>
</reference>
<dbReference type="Pfam" id="PF14031">
    <property type="entry name" value="D-ser_dehydrat"/>
    <property type="match status" value="1"/>
</dbReference>
<sequence>MTILAKGTGNPLQLEDSGWDILAEQVSLPVAVIKQDAINHNANWMANFAKESQVLLAPHGKTTMSPALFTLQLEHGAWAITVATVPQVSVAIVAGAKRVILANQLVGEYHMKQVASMLTDTDVELYCFVDSIANAHALGTFFTQHSLCISILLEVGVEGGRAGWRNLATLVQLANVCQQYASLEVAGIGFYEGVIHGDNAEQRIATFVSSVIKTAANLRQKNVFSKALPIITGAGSAWYDVVTKTLNKSEQAQQFRFVIRPGCYLIHDTGIYQDAQQAVLSRSNLACDLGESLVSSLSIWAYVLSTPEPGVAIIGMGKRDVAFDAGMPTPELIYSPPSKQLCSLGGAVKVEKIMDQHAMVSIASGCEVQVGDMICFSTSHPCLTFDKWRQIGVVERDWVITQTISTYF</sequence>
<evidence type="ECO:0000313" key="7">
    <source>
        <dbReference type="Proteomes" id="UP001304419"/>
    </source>
</evidence>
<dbReference type="EMBL" id="WEIA01000003">
    <property type="protein sequence ID" value="NLR21164.1"/>
    <property type="molecule type" value="Genomic_DNA"/>
</dbReference>
<evidence type="ECO:0000259" key="3">
    <source>
        <dbReference type="SMART" id="SM01119"/>
    </source>
</evidence>
<gene>
    <name evidence="4" type="ORF">F9Y85_07500</name>
    <name evidence="5" type="ORF">R5H13_22230</name>
</gene>
<evidence type="ECO:0000313" key="5">
    <source>
        <dbReference type="EMBL" id="WOX30603.1"/>
    </source>
</evidence>
<dbReference type="InterPro" id="IPR001608">
    <property type="entry name" value="Ala_racemase_N"/>
</dbReference>
<organism evidence="4 6">
    <name type="scientific">Pseudoalteromonas maricaloris</name>
    <dbReference type="NCBI Taxonomy" id="184924"/>
    <lineage>
        <taxon>Bacteria</taxon>
        <taxon>Pseudomonadati</taxon>
        <taxon>Pseudomonadota</taxon>
        <taxon>Gammaproteobacteria</taxon>
        <taxon>Alteromonadales</taxon>
        <taxon>Pseudoalteromonadaceae</taxon>
        <taxon>Pseudoalteromonas</taxon>
    </lineage>
</organism>
<reference evidence="5 7" key="2">
    <citation type="submission" date="2023-10" db="EMBL/GenBank/DDBJ databases">
        <title>To unveil natural product biosynthetic capacity in Pseudoalteromonas.</title>
        <authorList>
            <person name="Wang J."/>
        </authorList>
    </citation>
    <scope>NUCLEOTIDE SEQUENCE [LARGE SCALE GENOMIC DNA]</scope>
    <source>
        <strain evidence="5 7">DSM 15914</strain>
    </source>
</reference>
<comment type="similarity">
    <text evidence="1">Belongs to the DSD1 family.</text>
</comment>
<proteinExistence type="inferred from homology"/>
<dbReference type="CDD" id="cd06818">
    <property type="entry name" value="PLPDE_III_cryptic_DSD"/>
    <property type="match status" value="1"/>
</dbReference>
<dbReference type="InterPro" id="IPR051466">
    <property type="entry name" value="D-amino_acid_metab_enzyme"/>
</dbReference>
<dbReference type="InterPro" id="IPR026956">
    <property type="entry name" value="D-ser_dehydrat-like_dom"/>
</dbReference>
<dbReference type="SUPFAM" id="SSF51419">
    <property type="entry name" value="PLP-binding barrel"/>
    <property type="match status" value="1"/>
</dbReference>
<dbReference type="Gene3D" id="3.20.20.10">
    <property type="entry name" value="Alanine racemase"/>
    <property type="match status" value="1"/>
</dbReference>
<dbReference type="RefSeq" id="WP_039496225.1">
    <property type="nucleotide sequence ID" value="NZ_CBCSDF010000017.1"/>
</dbReference>
<evidence type="ECO:0000313" key="4">
    <source>
        <dbReference type="EMBL" id="NLR21164.1"/>
    </source>
</evidence>
<evidence type="ECO:0000256" key="1">
    <source>
        <dbReference type="ARBA" id="ARBA00005323"/>
    </source>
</evidence>